<evidence type="ECO:0000313" key="2">
    <source>
        <dbReference type="EMBL" id="MBB4110426.1"/>
    </source>
</evidence>
<comment type="caution">
    <text evidence="2">The sequence shown here is derived from an EMBL/GenBank/DDBJ whole genome shotgun (WGS) entry which is preliminary data.</text>
</comment>
<gene>
    <name evidence="2" type="ORF">GGQ60_004454</name>
</gene>
<sequence length="45" mass="5332">MKLTIYLWAALRGEWGFKFGPQALPNKPDWNEHEAQRNKMESRAD</sequence>
<name>A0A7W6KEM0_9SPHI</name>
<accession>A0A7W6KEM0</accession>
<dbReference type="Proteomes" id="UP000532273">
    <property type="component" value="Unassembled WGS sequence"/>
</dbReference>
<dbReference type="RefSeq" id="WP_183768219.1">
    <property type="nucleotide sequence ID" value="NZ_BMHZ01000004.1"/>
</dbReference>
<dbReference type="EMBL" id="JACIEF010000004">
    <property type="protein sequence ID" value="MBB4110426.1"/>
    <property type="molecule type" value="Genomic_DNA"/>
</dbReference>
<reference evidence="2 3" key="1">
    <citation type="submission" date="2020-08" db="EMBL/GenBank/DDBJ databases">
        <title>Genomic Encyclopedia of Type Strains, Phase IV (KMG-IV): sequencing the most valuable type-strain genomes for metagenomic binning, comparative biology and taxonomic classification.</title>
        <authorList>
            <person name="Goeker M."/>
        </authorList>
    </citation>
    <scope>NUCLEOTIDE SEQUENCE [LARGE SCALE GENOMIC DNA]</scope>
    <source>
        <strain evidence="2 3">DSM 100774</strain>
    </source>
</reference>
<feature type="compositionally biased region" description="Basic and acidic residues" evidence="1">
    <location>
        <begin position="29"/>
        <end position="45"/>
    </location>
</feature>
<feature type="region of interest" description="Disordered" evidence="1">
    <location>
        <begin position="26"/>
        <end position="45"/>
    </location>
</feature>
<evidence type="ECO:0000256" key="1">
    <source>
        <dbReference type="SAM" id="MobiDB-lite"/>
    </source>
</evidence>
<proteinExistence type="predicted"/>
<evidence type="ECO:0000313" key="3">
    <source>
        <dbReference type="Proteomes" id="UP000532273"/>
    </source>
</evidence>
<organism evidence="2 3">
    <name type="scientific">Pedobacter zeae</name>
    <dbReference type="NCBI Taxonomy" id="1737356"/>
    <lineage>
        <taxon>Bacteria</taxon>
        <taxon>Pseudomonadati</taxon>
        <taxon>Bacteroidota</taxon>
        <taxon>Sphingobacteriia</taxon>
        <taxon>Sphingobacteriales</taxon>
        <taxon>Sphingobacteriaceae</taxon>
        <taxon>Pedobacter</taxon>
    </lineage>
</organism>
<protein>
    <submittedName>
        <fullName evidence="2">Uncharacterized protein</fullName>
    </submittedName>
</protein>
<dbReference type="AlphaFoldDB" id="A0A7W6KEM0"/>